<dbReference type="GeneID" id="54344455"/>
<evidence type="ECO:0000256" key="1">
    <source>
        <dbReference type="SAM" id="MobiDB-lite"/>
    </source>
</evidence>
<dbReference type="Proteomes" id="UP000800082">
    <property type="component" value="Unassembled WGS sequence"/>
</dbReference>
<dbReference type="OrthoDB" id="4676at2759"/>
<evidence type="ECO:0000313" key="3">
    <source>
        <dbReference type="Proteomes" id="UP000800082"/>
    </source>
</evidence>
<accession>A0A6A5RFQ0</accession>
<evidence type="ECO:0000313" key="2">
    <source>
        <dbReference type="EMBL" id="KAF1926303.1"/>
    </source>
</evidence>
<protein>
    <submittedName>
        <fullName evidence="2">Uncharacterized protein</fullName>
    </submittedName>
</protein>
<feature type="compositionally biased region" description="Polar residues" evidence="1">
    <location>
        <begin position="71"/>
        <end position="81"/>
    </location>
</feature>
<sequence length="299" mass="33971">MAPHETRSSTNKDVSDHESVKKNSERVIEGNLKEEASDETSASTGNKLKKSPLPETAQKATKATKFEQATKTHGQQPTKSSASSDQVIRFLLCDTATYAQLLSPFVELVCAVILSRPISNRLGLCTIRTVLNSPYEFTDADTIRAAGAEIIYQSRNDARTQHRGKTTEEIELIAVVIQSNDWHNDLEKIRKQTKNSVDEERDRRNIFYRRIQRFWDEAYPFIDARTADSLEKLGLPNDPDEIVERIEKNWQDLKFDNSEEFGEEDRKRRAFVLLLERSVGADLEKKIEDVLARGAGGRT</sequence>
<gene>
    <name evidence="2" type="ORF">M421DRAFT_102639</name>
</gene>
<feature type="region of interest" description="Disordered" evidence="1">
    <location>
        <begin position="1"/>
        <end position="81"/>
    </location>
</feature>
<name>A0A6A5RFQ0_9PLEO</name>
<dbReference type="AlphaFoldDB" id="A0A6A5RFQ0"/>
<feature type="compositionally biased region" description="Basic and acidic residues" evidence="1">
    <location>
        <begin position="13"/>
        <end position="35"/>
    </location>
</feature>
<organism evidence="2 3">
    <name type="scientific">Didymella exigua CBS 183.55</name>
    <dbReference type="NCBI Taxonomy" id="1150837"/>
    <lineage>
        <taxon>Eukaryota</taxon>
        <taxon>Fungi</taxon>
        <taxon>Dikarya</taxon>
        <taxon>Ascomycota</taxon>
        <taxon>Pezizomycotina</taxon>
        <taxon>Dothideomycetes</taxon>
        <taxon>Pleosporomycetidae</taxon>
        <taxon>Pleosporales</taxon>
        <taxon>Pleosporineae</taxon>
        <taxon>Didymellaceae</taxon>
        <taxon>Didymella</taxon>
    </lineage>
</organism>
<dbReference type="EMBL" id="ML978978">
    <property type="protein sequence ID" value="KAF1926303.1"/>
    <property type="molecule type" value="Genomic_DNA"/>
</dbReference>
<dbReference type="RefSeq" id="XP_033446555.1">
    <property type="nucleotide sequence ID" value="XM_033586809.1"/>
</dbReference>
<reference evidence="2" key="1">
    <citation type="journal article" date="2020" name="Stud. Mycol.">
        <title>101 Dothideomycetes genomes: a test case for predicting lifestyles and emergence of pathogens.</title>
        <authorList>
            <person name="Haridas S."/>
            <person name="Albert R."/>
            <person name="Binder M."/>
            <person name="Bloem J."/>
            <person name="Labutti K."/>
            <person name="Salamov A."/>
            <person name="Andreopoulos B."/>
            <person name="Baker S."/>
            <person name="Barry K."/>
            <person name="Bills G."/>
            <person name="Bluhm B."/>
            <person name="Cannon C."/>
            <person name="Castanera R."/>
            <person name="Culley D."/>
            <person name="Daum C."/>
            <person name="Ezra D."/>
            <person name="Gonzalez J."/>
            <person name="Henrissat B."/>
            <person name="Kuo A."/>
            <person name="Liang C."/>
            <person name="Lipzen A."/>
            <person name="Lutzoni F."/>
            <person name="Magnuson J."/>
            <person name="Mondo S."/>
            <person name="Nolan M."/>
            <person name="Ohm R."/>
            <person name="Pangilinan J."/>
            <person name="Park H.-J."/>
            <person name="Ramirez L."/>
            <person name="Alfaro M."/>
            <person name="Sun H."/>
            <person name="Tritt A."/>
            <person name="Yoshinaga Y."/>
            <person name="Zwiers L.-H."/>
            <person name="Turgeon B."/>
            <person name="Goodwin S."/>
            <person name="Spatafora J."/>
            <person name="Crous P."/>
            <person name="Grigoriev I."/>
        </authorList>
    </citation>
    <scope>NUCLEOTIDE SEQUENCE</scope>
    <source>
        <strain evidence="2">CBS 183.55</strain>
    </source>
</reference>
<proteinExistence type="predicted"/>
<keyword evidence="3" id="KW-1185">Reference proteome</keyword>